<feature type="domain" description="Histidine kinase" evidence="12">
    <location>
        <begin position="414"/>
        <end position="631"/>
    </location>
</feature>
<feature type="domain" description="Response regulatory" evidence="13">
    <location>
        <begin position="657"/>
        <end position="773"/>
    </location>
</feature>
<evidence type="ECO:0000259" key="12">
    <source>
        <dbReference type="PROSITE" id="PS50109"/>
    </source>
</evidence>
<dbReference type="FunFam" id="3.30.565.10:FF:000010">
    <property type="entry name" value="Sensor histidine kinase RcsC"/>
    <property type="match status" value="1"/>
</dbReference>
<dbReference type="SUPFAM" id="SSF47384">
    <property type="entry name" value="Homodimeric domain of signal transducing histidine kinase"/>
    <property type="match status" value="1"/>
</dbReference>
<keyword evidence="7" id="KW-0067">ATP-binding</keyword>
<evidence type="ECO:0000313" key="16">
    <source>
        <dbReference type="EMBL" id="TEW73136.1"/>
    </source>
</evidence>
<dbReference type="SMART" id="SM00387">
    <property type="entry name" value="HATPase_c"/>
    <property type="match status" value="1"/>
</dbReference>
<dbReference type="SUPFAM" id="SSF55781">
    <property type="entry name" value="GAF domain-like"/>
    <property type="match status" value="1"/>
</dbReference>
<dbReference type="SUPFAM" id="SSF55785">
    <property type="entry name" value="PYP-like sensor domain (PAS domain)"/>
    <property type="match status" value="2"/>
</dbReference>
<dbReference type="InterPro" id="IPR011006">
    <property type="entry name" value="CheY-like_superfamily"/>
</dbReference>
<dbReference type="Gene3D" id="3.30.565.10">
    <property type="entry name" value="Histidine kinase-like ATPase, C-terminal domain"/>
    <property type="match status" value="1"/>
</dbReference>
<dbReference type="CDD" id="cd17546">
    <property type="entry name" value="REC_hyHK_CKI1_RcsC-like"/>
    <property type="match status" value="1"/>
</dbReference>
<dbReference type="Gene3D" id="3.30.450.20">
    <property type="entry name" value="PAS domain"/>
    <property type="match status" value="2"/>
</dbReference>
<dbReference type="SUPFAM" id="SSF55874">
    <property type="entry name" value="ATPase domain of HSP90 chaperone/DNA topoisomerase II/histidine kinase"/>
    <property type="match status" value="1"/>
</dbReference>
<dbReference type="InterPro" id="IPR004358">
    <property type="entry name" value="Sig_transdc_His_kin-like_C"/>
</dbReference>
<evidence type="ECO:0000256" key="6">
    <source>
        <dbReference type="ARBA" id="ARBA00022777"/>
    </source>
</evidence>
<comment type="subunit">
    <text evidence="9">At low DSF concentrations, interacts with RpfF.</text>
</comment>
<dbReference type="CDD" id="cd00130">
    <property type="entry name" value="PAS"/>
    <property type="match status" value="1"/>
</dbReference>
<dbReference type="InterPro" id="IPR000700">
    <property type="entry name" value="PAS-assoc_C"/>
</dbReference>
<evidence type="ECO:0000259" key="14">
    <source>
        <dbReference type="PROSITE" id="PS50112"/>
    </source>
</evidence>
<dbReference type="NCBIfam" id="TIGR00229">
    <property type="entry name" value="sensory_box"/>
    <property type="match status" value="1"/>
</dbReference>
<feature type="domain" description="PAS" evidence="14">
    <location>
        <begin position="1"/>
        <end position="29"/>
    </location>
</feature>
<dbReference type="Pfam" id="PF00512">
    <property type="entry name" value="HisKA"/>
    <property type="match status" value="1"/>
</dbReference>
<dbReference type="InterPro" id="IPR036890">
    <property type="entry name" value="HATPase_C_sf"/>
</dbReference>
<keyword evidence="3 11" id="KW-0597">Phosphoprotein</keyword>
<dbReference type="Gene3D" id="3.40.50.2300">
    <property type="match status" value="1"/>
</dbReference>
<dbReference type="SMART" id="SM00065">
    <property type="entry name" value="GAF"/>
    <property type="match status" value="1"/>
</dbReference>
<sequence>MCIYKTAPNGRIINANSALVKLLGYNSKEELLAIDVKTQLYVDYKKRKDVIHHFSETEKIRHRLFKKDGSIIWVENYGEEIKNSDGELLYYEGIIRDVTEAKRANDILRVLLNISQNGYKQEDLKGYNRYIIGELGKLIDVSNSYIAYYNESRQTISIPFISGEEAEEEFPLAKSLTGYLIRNRKPLFLGPNQFKELEDAGEIELIGMASKVWLGVPLIIDGEVIGAIVVQSYDNENAYQQSDIDLLELVSSHISIAVQRKRKENEIFVSKQVLRKVLDNIPIRVFWKDKESRFLGCNKSFYEGISFKSDKEVIGKTDYDFNTKEVADKTRNDELEIINTGISKLKFIEKFIVNGEEVIFSSNKLPFIDQDNKIIGTIGTSADITKRLKSTEKLKIATEEAVSANLSKSIFLSNMSHEIRTPLNAILGYSQLLQDDDNLTKGQYENLKTINKSGEHLLSLINDVLDMSKIEAGRITLKEADFSLQALLKEVEGLFKFKAAQKSIELRTVTKGYIPEYIFSDESKIRQVIINLIGNAIKFTSKGFVQISIQNLKDNFINVIVKDSGIGILKEEQESVFKPFEQAKKGERVSGGTGLGLAISKKFSHLMEGDITIKSEYGKGSEFSFKFKYKECKQNQNKGEAEALKVVSLIPELKGLKLAIVDDRFENRDILYQKLNPLGFDIQQAENGLEAVELYKKWKPDIILLDVVMPVLNGIEATRQILQLKGNHNVKIFIVSASALESEQQEVMSMGATVFIKKPIKFVDLLAELVHKGDVKFVYEAQKKIEINNGNVSEIPKPIKDKFINAALEGDFLLLEELLIDLEKSTNKTFKPLDDCIREMEFEELINLLTS</sequence>
<evidence type="ECO:0000313" key="17">
    <source>
        <dbReference type="Proteomes" id="UP000298517"/>
    </source>
</evidence>
<dbReference type="Pfam" id="PF00072">
    <property type="entry name" value="Response_reg"/>
    <property type="match status" value="1"/>
</dbReference>
<keyword evidence="17" id="KW-1185">Reference proteome</keyword>
<evidence type="ECO:0000256" key="10">
    <source>
        <dbReference type="ARBA" id="ARBA00068150"/>
    </source>
</evidence>
<dbReference type="Pfam" id="PF13426">
    <property type="entry name" value="PAS_9"/>
    <property type="match status" value="1"/>
</dbReference>
<dbReference type="OrthoDB" id="9811889at2"/>
<dbReference type="PANTHER" id="PTHR43047">
    <property type="entry name" value="TWO-COMPONENT HISTIDINE PROTEIN KINASE"/>
    <property type="match status" value="1"/>
</dbReference>
<dbReference type="InterPro" id="IPR035965">
    <property type="entry name" value="PAS-like_dom_sf"/>
</dbReference>
<dbReference type="PROSITE" id="PS50109">
    <property type="entry name" value="HIS_KIN"/>
    <property type="match status" value="1"/>
</dbReference>
<accession>A0A4Y8ASC1</accession>
<dbReference type="PROSITE" id="PS50112">
    <property type="entry name" value="PAS"/>
    <property type="match status" value="1"/>
</dbReference>
<dbReference type="InterPro" id="IPR013656">
    <property type="entry name" value="PAS_4"/>
</dbReference>
<dbReference type="Pfam" id="PF13185">
    <property type="entry name" value="GAF_2"/>
    <property type="match status" value="1"/>
</dbReference>
<dbReference type="InterPro" id="IPR003661">
    <property type="entry name" value="HisK_dim/P_dom"/>
</dbReference>
<proteinExistence type="predicted"/>
<dbReference type="PANTHER" id="PTHR43047:SF72">
    <property type="entry name" value="OSMOSENSING HISTIDINE PROTEIN KINASE SLN1"/>
    <property type="match status" value="1"/>
</dbReference>
<dbReference type="InterPro" id="IPR001789">
    <property type="entry name" value="Sig_transdc_resp-reg_receiver"/>
</dbReference>
<dbReference type="Pfam" id="PF02518">
    <property type="entry name" value="HATPase_c"/>
    <property type="match status" value="1"/>
</dbReference>
<dbReference type="InterPro" id="IPR003018">
    <property type="entry name" value="GAF"/>
</dbReference>
<dbReference type="SMART" id="SM00388">
    <property type="entry name" value="HisKA"/>
    <property type="match status" value="1"/>
</dbReference>
<dbReference type="EMBL" id="SNQI01000004">
    <property type="protein sequence ID" value="TEW73136.1"/>
    <property type="molecule type" value="Genomic_DNA"/>
</dbReference>
<dbReference type="CDD" id="cd00082">
    <property type="entry name" value="HisKA"/>
    <property type="match status" value="1"/>
</dbReference>
<evidence type="ECO:0000256" key="2">
    <source>
        <dbReference type="ARBA" id="ARBA00012438"/>
    </source>
</evidence>
<dbReference type="GO" id="GO:0000155">
    <property type="term" value="F:phosphorelay sensor kinase activity"/>
    <property type="evidence" value="ECO:0007669"/>
    <property type="project" value="InterPro"/>
</dbReference>
<evidence type="ECO:0000256" key="4">
    <source>
        <dbReference type="ARBA" id="ARBA00022679"/>
    </source>
</evidence>
<protein>
    <recommendedName>
        <fullName evidence="10">Sensory/regulatory protein RpfC</fullName>
        <ecNumber evidence="2">2.7.13.3</ecNumber>
    </recommendedName>
</protein>
<dbReference type="PROSITE" id="PS50113">
    <property type="entry name" value="PAC"/>
    <property type="match status" value="2"/>
</dbReference>
<dbReference type="SMART" id="SM00448">
    <property type="entry name" value="REC"/>
    <property type="match status" value="1"/>
</dbReference>
<dbReference type="InterPro" id="IPR005467">
    <property type="entry name" value="His_kinase_dom"/>
</dbReference>
<dbReference type="InterPro" id="IPR000014">
    <property type="entry name" value="PAS"/>
</dbReference>
<evidence type="ECO:0000256" key="3">
    <source>
        <dbReference type="ARBA" id="ARBA00022553"/>
    </source>
</evidence>
<dbReference type="AlphaFoldDB" id="A0A4Y8ASC1"/>
<dbReference type="PRINTS" id="PR00344">
    <property type="entry name" value="BCTRLSENSOR"/>
</dbReference>
<keyword evidence="8" id="KW-0902">Two-component regulatory system</keyword>
<dbReference type="RefSeq" id="WP_134248835.1">
    <property type="nucleotide sequence ID" value="NZ_SNQI01000004.1"/>
</dbReference>
<dbReference type="Gene3D" id="1.10.287.130">
    <property type="match status" value="1"/>
</dbReference>
<dbReference type="InterPro" id="IPR036097">
    <property type="entry name" value="HisK_dim/P_sf"/>
</dbReference>
<evidence type="ECO:0000256" key="7">
    <source>
        <dbReference type="ARBA" id="ARBA00022840"/>
    </source>
</evidence>
<comment type="caution">
    <text evidence="16">The sequence shown here is derived from an EMBL/GenBank/DDBJ whole genome shotgun (WGS) entry which is preliminary data.</text>
</comment>
<feature type="domain" description="PAC" evidence="15">
    <location>
        <begin position="58"/>
        <end position="110"/>
    </location>
</feature>
<name>A0A4Y8ASC1_9FLAO</name>
<comment type="catalytic activity">
    <reaction evidence="1">
        <text>ATP + protein L-histidine = ADP + protein N-phospho-L-histidine.</text>
        <dbReference type="EC" id="2.7.13.3"/>
    </reaction>
</comment>
<dbReference type="Proteomes" id="UP000298517">
    <property type="component" value="Unassembled WGS sequence"/>
</dbReference>
<feature type="modified residue" description="4-aspartylphosphate" evidence="11">
    <location>
        <position position="706"/>
    </location>
</feature>
<gene>
    <name evidence="16" type="ORF">E2488_13175</name>
</gene>
<evidence type="ECO:0000256" key="11">
    <source>
        <dbReference type="PROSITE-ProRule" id="PRU00169"/>
    </source>
</evidence>
<dbReference type="Gene3D" id="3.30.450.40">
    <property type="match status" value="1"/>
</dbReference>
<dbReference type="InterPro" id="IPR003594">
    <property type="entry name" value="HATPase_dom"/>
</dbReference>
<keyword evidence="5" id="KW-0547">Nucleotide-binding</keyword>
<evidence type="ECO:0000256" key="9">
    <source>
        <dbReference type="ARBA" id="ARBA00064003"/>
    </source>
</evidence>
<dbReference type="PROSITE" id="PS50110">
    <property type="entry name" value="RESPONSE_REGULATORY"/>
    <property type="match status" value="1"/>
</dbReference>
<organism evidence="16 17">
    <name type="scientific">Gramella jeungdoensis</name>
    <dbReference type="NCBI Taxonomy" id="708091"/>
    <lineage>
        <taxon>Bacteria</taxon>
        <taxon>Pseudomonadati</taxon>
        <taxon>Bacteroidota</taxon>
        <taxon>Flavobacteriia</taxon>
        <taxon>Flavobacteriales</taxon>
        <taxon>Flavobacteriaceae</taxon>
        <taxon>Christiangramia</taxon>
    </lineage>
</organism>
<evidence type="ECO:0000259" key="13">
    <source>
        <dbReference type="PROSITE" id="PS50110"/>
    </source>
</evidence>
<dbReference type="Pfam" id="PF08448">
    <property type="entry name" value="PAS_4"/>
    <property type="match status" value="1"/>
</dbReference>
<dbReference type="GO" id="GO:0005524">
    <property type="term" value="F:ATP binding"/>
    <property type="evidence" value="ECO:0007669"/>
    <property type="project" value="UniProtKB-KW"/>
</dbReference>
<keyword evidence="4" id="KW-0808">Transferase</keyword>
<dbReference type="SUPFAM" id="SSF52172">
    <property type="entry name" value="CheY-like"/>
    <property type="match status" value="1"/>
</dbReference>
<reference evidence="16 17" key="1">
    <citation type="journal article" date="2011" name="J. Microbiol.">
        <title>Gramella jeungdoensis sp. nov., isolated from a solar saltern in Korea.</title>
        <authorList>
            <person name="Joung Y."/>
            <person name="Kim H."/>
            <person name="Jang T."/>
            <person name="Ahn T.S."/>
            <person name="Joh K."/>
        </authorList>
    </citation>
    <scope>NUCLEOTIDE SEQUENCE [LARGE SCALE GENOMIC DNA]</scope>
    <source>
        <strain evidence="16 17">KCTC 23123</strain>
    </source>
</reference>
<evidence type="ECO:0000256" key="8">
    <source>
        <dbReference type="ARBA" id="ARBA00023012"/>
    </source>
</evidence>
<dbReference type="FunFam" id="1.10.287.130:FF:000002">
    <property type="entry name" value="Two-component osmosensing histidine kinase"/>
    <property type="match status" value="1"/>
</dbReference>
<dbReference type="SMART" id="SM00086">
    <property type="entry name" value="PAC"/>
    <property type="match status" value="1"/>
</dbReference>
<dbReference type="GO" id="GO:0009927">
    <property type="term" value="F:histidine phosphotransfer kinase activity"/>
    <property type="evidence" value="ECO:0007669"/>
    <property type="project" value="TreeGrafter"/>
</dbReference>
<evidence type="ECO:0000256" key="1">
    <source>
        <dbReference type="ARBA" id="ARBA00000085"/>
    </source>
</evidence>
<dbReference type="InterPro" id="IPR001610">
    <property type="entry name" value="PAC"/>
</dbReference>
<dbReference type="EC" id="2.7.13.3" evidence="2"/>
<feature type="domain" description="PAC" evidence="15">
    <location>
        <begin position="341"/>
        <end position="396"/>
    </location>
</feature>
<dbReference type="GO" id="GO:0005886">
    <property type="term" value="C:plasma membrane"/>
    <property type="evidence" value="ECO:0007669"/>
    <property type="project" value="TreeGrafter"/>
</dbReference>
<dbReference type="InterPro" id="IPR029016">
    <property type="entry name" value="GAF-like_dom_sf"/>
</dbReference>
<evidence type="ECO:0000259" key="15">
    <source>
        <dbReference type="PROSITE" id="PS50113"/>
    </source>
</evidence>
<evidence type="ECO:0000256" key="5">
    <source>
        <dbReference type="ARBA" id="ARBA00022741"/>
    </source>
</evidence>
<dbReference type="CDD" id="cd16922">
    <property type="entry name" value="HATPase_EvgS-ArcB-TorS-like"/>
    <property type="match status" value="1"/>
</dbReference>
<keyword evidence="6" id="KW-0418">Kinase</keyword>